<gene>
    <name evidence="3" type="ORF">VFH_II000520</name>
</gene>
<protein>
    <recommendedName>
        <fullName evidence="2">BZIP domain-containing protein</fullName>
    </recommendedName>
</protein>
<dbReference type="EMBL" id="OX451737">
    <property type="protein sequence ID" value="CAI8595721.1"/>
    <property type="molecule type" value="Genomic_DNA"/>
</dbReference>
<organism evidence="3 4">
    <name type="scientific">Vicia faba</name>
    <name type="common">Broad bean</name>
    <name type="synonym">Faba vulgaris</name>
    <dbReference type="NCBI Taxonomy" id="3906"/>
    <lineage>
        <taxon>Eukaryota</taxon>
        <taxon>Viridiplantae</taxon>
        <taxon>Streptophyta</taxon>
        <taxon>Embryophyta</taxon>
        <taxon>Tracheophyta</taxon>
        <taxon>Spermatophyta</taxon>
        <taxon>Magnoliopsida</taxon>
        <taxon>eudicotyledons</taxon>
        <taxon>Gunneridae</taxon>
        <taxon>Pentapetalae</taxon>
        <taxon>rosids</taxon>
        <taxon>fabids</taxon>
        <taxon>Fabales</taxon>
        <taxon>Fabaceae</taxon>
        <taxon>Papilionoideae</taxon>
        <taxon>50 kb inversion clade</taxon>
        <taxon>NPAAA clade</taxon>
        <taxon>Hologalegina</taxon>
        <taxon>IRL clade</taxon>
        <taxon>Fabeae</taxon>
        <taxon>Vicia</taxon>
    </lineage>
</organism>
<feature type="region of interest" description="Disordered" evidence="1">
    <location>
        <begin position="247"/>
        <end position="271"/>
    </location>
</feature>
<dbReference type="CDD" id="cd14703">
    <property type="entry name" value="bZIP_plant_RF2"/>
    <property type="match status" value="1"/>
</dbReference>
<dbReference type="InterPro" id="IPR044759">
    <property type="entry name" value="bZIP_RF2"/>
</dbReference>
<dbReference type="Proteomes" id="UP001157006">
    <property type="component" value="Chromosome 2"/>
</dbReference>
<dbReference type="PANTHER" id="PTHR46835">
    <property type="entry name" value="BASIC-LEUCINE ZIPPER (BZIP) TRANSCRIPTION FACTOR FAMILY PROTEIN-RELATED"/>
    <property type="match status" value="1"/>
</dbReference>
<feature type="region of interest" description="Disordered" evidence="1">
    <location>
        <begin position="134"/>
        <end position="167"/>
    </location>
</feature>
<sequence length="292" mass="34131">MDANLLLLITLYTFPIHPHALLIWIIEMQSSNSVPNLRDHSQYEQTFSLPPINKMSESYLDGLLSELGGMRLNQRTLSDPHQQQDVPYWLNDLLDDDDEPEQEEKLANCVSRSHRRSSSDSIAFLNNKNILLQDPDRNINVPNPQQQQQQQHPRIDPSKRLRRHSAQQYRARKVQYIGELETSVQSLQAEGYQVSAELEFLDQQNLILGMENRALKQRLDSLSQEHFIKCLEQEVLEKEISRLRNIYQQQQHRQQQQQKHNGRNRPKRQDIDSSIAKLSLKIKGIESSQKTI</sequence>
<accession>A0AAV0ZBB7</accession>
<reference evidence="3 4" key="1">
    <citation type="submission" date="2023-01" db="EMBL/GenBank/DDBJ databases">
        <authorList>
            <person name="Kreplak J."/>
        </authorList>
    </citation>
    <scope>NUCLEOTIDE SEQUENCE [LARGE SCALE GENOMIC DNA]</scope>
</reference>
<dbReference type="SMART" id="SM00338">
    <property type="entry name" value="BRLZ"/>
    <property type="match status" value="1"/>
</dbReference>
<dbReference type="InterPro" id="IPR046347">
    <property type="entry name" value="bZIP_sf"/>
</dbReference>
<name>A0AAV0ZBB7_VICFA</name>
<evidence type="ECO:0000256" key="1">
    <source>
        <dbReference type="SAM" id="MobiDB-lite"/>
    </source>
</evidence>
<feature type="domain" description="BZIP" evidence="2">
    <location>
        <begin position="156"/>
        <end position="214"/>
    </location>
</feature>
<dbReference type="PANTHER" id="PTHR46835:SF2">
    <property type="entry name" value="BZIP TRANSCRIPTION FACTOR"/>
    <property type="match status" value="1"/>
</dbReference>
<keyword evidence="4" id="KW-1185">Reference proteome</keyword>
<proteinExistence type="predicted"/>
<evidence type="ECO:0000313" key="4">
    <source>
        <dbReference type="Proteomes" id="UP001157006"/>
    </source>
</evidence>
<dbReference type="InterPro" id="IPR044797">
    <property type="entry name" value="At4g06598-like"/>
</dbReference>
<dbReference type="InterPro" id="IPR004827">
    <property type="entry name" value="bZIP"/>
</dbReference>
<evidence type="ECO:0000313" key="3">
    <source>
        <dbReference type="EMBL" id="CAI8595721.1"/>
    </source>
</evidence>
<dbReference type="GO" id="GO:0005634">
    <property type="term" value="C:nucleus"/>
    <property type="evidence" value="ECO:0007669"/>
    <property type="project" value="UniProtKB-ARBA"/>
</dbReference>
<dbReference type="SUPFAM" id="SSF57959">
    <property type="entry name" value="Leucine zipper domain"/>
    <property type="match status" value="1"/>
</dbReference>
<dbReference type="Gene3D" id="1.20.5.170">
    <property type="match status" value="1"/>
</dbReference>
<dbReference type="GO" id="GO:0003700">
    <property type="term" value="F:DNA-binding transcription factor activity"/>
    <property type="evidence" value="ECO:0007669"/>
    <property type="project" value="InterPro"/>
</dbReference>
<feature type="compositionally biased region" description="Low complexity" evidence="1">
    <location>
        <begin position="248"/>
        <end position="258"/>
    </location>
</feature>
<evidence type="ECO:0000259" key="2">
    <source>
        <dbReference type="SMART" id="SM00338"/>
    </source>
</evidence>
<dbReference type="AlphaFoldDB" id="A0AAV0ZBB7"/>